<accession>A0A6G8RM79</accession>
<dbReference type="Proteomes" id="UP000503322">
    <property type="component" value="Segment"/>
</dbReference>
<reference evidence="1 2" key="1">
    <citation type="submission" date="2020-02" db="EMBL/GenBank/DDBJ databases">
        <authorList>
            <person name="Olsen N.S."/>
            <person name="Forero-Junco L."/>
            <person name="Kot W."/>
            <person name="Hansen L.H."/>
        </authorList>
    </citation>
    <scope>NUCLEOTIDE SEQUENCE [LARGE SCALE GENOMIC DNA]</scope>
</reference>
<keyword evidence="2" id="KW-1185">Reference proteome</keyword>
<sequence>MGNGSIIRRMLEMKKRPEPLLLTHDDRVHDLFLFIFACPEVPLSCILQIQVFEDVSKDLFKIRLFFKIFWFFDRLLDHTAFGFPHIGGRGCRSRRVFKEILEALHKLHHSHFTTSRRDRMAICIRNNTPIFAFICGFNCCDNQVSSGGGGISASIDN</sequence>
<dbReference type="EMBL" id="MT074471">
    <property type="protein sequence ID" value="QIO02496.1"/>
    <property type="molecule type" value="Genomic_DNA"/>
</dbReference>
<organism evidence="1 2">
    <name type="scientific">Salmonella phage allotria</name>
    <dbReference type="NCBI Taxonomy" id="2713274"/>
    <lineage>
        <taxon>Viruses</taxon>
        <taxon>Duplodnaviria</taxon>
        <taxon>Heunggongvirae</taxon>
        <taxon>Uroviricota</taxon>
        <taxon>Caudoviricetes</taxon>
        <taxon>Pantevenvirales</taxon>
        <taxon>Ackermannviridae</taxon>
        <taxon>Cvivirinae</taxon>
        <taxon>Kuttervirus</taxon>
        <taxon>Kuttervirus allotria</taxon>
    </lineage>
</organism>
<gene>
    <name evidence="1" type="ORF">allotria_161</name>
</gene>
<evidence type="ECO:0000313" key="2">
    <source>
        <dbReference type="Proteomes" id="UP000503322"/>
    </source>
</evidence>
<name>A0A6G8RM79_9CAUD</name>
<evidence type="ECO:0000313" key="1">
    <source>
        <dbReference type="EMBL" id="QIO02496.1"/>
    </source>
</evidence>
<protein>
    <submittedName>
        <fullName evidence="1">Uncharacterized protein</fullName>
    </submittedName>
</protein>
<proteinExistence type="predicted"/>